<dbReference type="GO" id="GO:0051537">
    <property type="term" value="F:2 iron, 2 sulfur cluster binding"/>
    <property type="evidence" value="ECO:0007669"/>
    <property type="project" value="UniProtKB-KW"/>
</dbReference>
<evidence type="ECO:0000313" key="7">
    <source>
        <dbReference type="Proteomes" id="UP000181790"/>
    </source>
</evidence>
<dbReference type="CDD" id="cd03467">
    <property type="entry name" value="Rieske"/>
    <property type="match status" value="1"/>
</dbReference>
<protein>
    <recommendedName>
        <fullName evidence="5">Rieske domain-containing protein</fullName>
    </recommendedName>
</protein>
<dbReference type="RefSeq" id="WP_071502667.1">
    <property type="nucleotide sequence ID" value="NZ_MORL01000003.1"/>
</dbReference>
<evidence type="ECO:0000256" key="3">
    <source>
        <dbReference type="ARBA" id="ARBA00023004"/>
    </source>
</evidence>
<dbReference type="GO" id="GO:0046872">
    <property type="term" value="F:metal ion binding"/>
    <property type="evidence" value="ECO:0007669"/>
    <property type="project" value="UniProtKB-KW"/>
</dbReference>
<dbReference type="Pfam" id="PF00355">
    <property type="entry name" value="Rieske"/>
    <property type="match status" value="1"/>
</dbReference>
<dbReference type="Gene3D" id="2.102.10.10">
    <property type="entry name" value="Rieske [2Fe-2S] iron-sulphur domain"/>
    <property type="match status" value="1"/>
</dbReference>
<organism evidence="6 7">
    <name type="scientific">Arsenicibacter rosenii</name>
    <dbReference type="NCBI Taxonomy" id="1750698"/>
    <lineage>
        <taxon>Bacteria</taxon>
        <taxon>Pseudomonadati</taxon>
        <taxon>Bacteroidota</taxon>
        <taxon>Cytophagia</taxon>
        <taxon>Cytophagales</taxon>
        <taxon>Spirosomataceae</taxon>
        <taxon>Arsenicibacter</taxon>
    </lineage>
</organism>
<dbReference type="OrthoDB" id="165343at2"/>
<proteinExistence type="predicted"/>
<feature type="domain" description="Rieske" evidence="5">
    <location>
        <begin position="73"/>
        <end position="144"/>
    </location>
</feature>
<keyword evidence="3" id="KW-0408">Iron</keyword>
<comment type="caution">
    <text evidence="6">The sequence shown here is derived from an EMBL/GenBank/DDBJ whole genome shotgun (WGS) entry which is preliminary data.</text>
</comment>
<dbReference type="AlphaFoldDB" id="A0A1S2VNW9"/>
<evidence type="ECO:0000256" key="4">
    <source>
        <dbReference type="ARBA" id="ARBA00023014"/>
    </source>
</evidence>
<keyword evidence="4" id="KW-0411">Iron-sulfur</keyword>
<dbReference type="SUPFAM" id="SSF50022">
    <property type="entry name" value="ISP domain"/>
    <property type="match status" value="1"/>
</dbReference>
<reference evidence="6 7" key="1">
    <citation type="submission" date="2016-10" db="EMBL/GenBank/DDBJ databases">
        <title>Arsenicibacter rosenii gen. nov., sp. nov., an efficient arsenic-methylating bacterium isolated from an arsenic-contaminated paddy soil.</title>
        <authorList>
            <person name="Huang K."/>
        </authorList>
    </citation>
    <scope>NUCLEOTIDE SEQUENCE [LARGE SCALE GENOMIC DNA]</scope>
    <source>
        <strain evidence="6 7">SM-1</strain>
    </source>
</reference>
<dbReference type="PROSITE" id="PS51296">
    <property type="entry name" value="RIESKE"/>
    <property type="match status" value="1"/>
</dbReference>
<dbReference type="Proteomes" id="UP000181790">
    <property type="component" value="Unassembled WGS sequence"/>
</dbReference>
<dbReference type="EMBL" id="MORL01000003">
    <property type="protein sequence ID" value="OIN59866.1"/>
    <property type="molecule type" value="Genomic_DNA"/>
</dbReference>
<keyword evidence="7" id="KW-1185">Reference proteome</keyword>
<keyword evidence="2" id="KW-0479">Metal-binding</keyword>
<keyword evidence="1" id="KW-0001">2Fe-2S</keyword>
<evidence type="ECO:0000256" key="1">
    <source>
        <dbReference type="ARBA" id="ARBA00022714"/>
    </source>
</evidence>
<evidence type="ECO:0000313" key="6">
    <source>
        <dbReference type="EMBL" id="OIN59866.1"/>
    </source>
</evidence>
<gene>
    <name evidence="6" type="ORF">BLX24_08400</name>
</gene>
<evidence type="ECO:0000259" key="5">
    <source>
        <dbReference type="PROSITE" id="PS51296"/>
    </source>
</evidence>
<evidence type="ECO:0000256" key="2">
    <source>
        <dbReference type="ARBA" id="ARBA00022723"/>
    </source>
</evidence>
<sequence length="148" mass="15770">MEATTTTMDRHEFFRLVGTSVGAIMLSRCLAGCTKSNGADPTPAGAVDFTISLNDNKYANLNQKGGYVYNNGVIIARTQADQLIAVSSACTHEGTLITFQSASNRFYCANHGSAFDTEGKVLNSPATRALTKYNVLADKTAGSVRVYS</sequence>
<dbReference type="InterPro" id="IPR036922">
    <property type="entry name" value="Rieske_2Fe-2S_sf"/>
</dbReference>
<accession>A0A1S2VNW9</accession>
<dbReference type="InterPro" id="IPR017941">
    <property type="entry name" value="Rieske_2Fe-2S"/>
</dbReference>
<name>A0A1S2VNW9_9BACT</name>